<dbReference type="InterPro" id="IPR025110">
    <property type="entry name" value="AMP-bd_C"/>
</dbReference>
<dbReference type="Pfam" id="PF13193">
    <property type="entry name" value="AMP-binding_C"/>
    <property type="match status" value="1"/>
</dbReference>
<dbReference type="EMBL" id="QNRJ01000017">
    <property type="protein sequence ID" value="RBP02128.1"/>
    <property type="molecule type" value="Genomic_DNA"/>
</dbReference>
<accession>A0A366EIF3</accession>
<evidence type="ECO:0000256" key="1">
    <source>
        <dbReference type="ARBA" id="ARBA00001957"/>
    </source>
</evidence>
<dbReference type="Pfam" id="PF00501">
    <property type="entry name" value="AMP-binding"/>
    <property type="match status" value="1"/>
</dbReference>
<dbReference type="InterPro" id="IPR000873">
    <property type="entry name" value="AMP-dep_synth/lig_dom"/>
</dbReference>
<reference evidence="6 7" key="1">
    <citation type="submission" date="2018-06" db="EMBL/GenBank/DDBJ databases">
        <title>Freshwater and sediment microbial communities from various areas in North America, analyzing microbe dynamics in response to fracking.</title>
        <authorList>
            <person name="Lamendella R."/>
        </authorList>
    </citation>
    <scope>NUCLEOTIDE SEQUENCE [LARGE SCALE GENOMIC DNA]</scope>
    <source>
        <strain evidence="6 7">97B</strain>
    </source>
</reference>
<dbReference type="OrthoDB" id="9765680at2"/>
<evidence type="ECO:0000313" key="7">
    <source>
        <dbReference type="Proteomes" id="UP000252118"/>
    </source>
</evidence>
<organism evidence="6 7">
    <name type="scientific">Rossellomorea aquimaris</name>
    <dbReference type="NCBI Taxonomy" id="189382"/>
    <lineage>
        <taxon>Bacteria</taxon>
        <taxon>Bacillati</taxon>
        <taxon>Bacillota</taxon>
        <taxon>Bacilli</taxon>
        <taxon>Bacillales</taxon>
        <taxon>Bacillaceae</taxon>
        <taxon>Rossellomorea</taxon>
    </lineage>
</organism>
<dbReference type="PROSITE" id="PS00012">
    <property type="entry name" value="PHOSPHOPANTETHEINE"/>
    <property type="match status" value="1"/>
</dbReference>
<proteinExistence type="inferred from homology"/>
<evidence type="ECO:0000256" key="2">
    <source>
        <dbReference type="ARBA" id="ARBA00006432"/>
    </source>
</evidence>
<dbReference type="InterPro" id="IPR010071">
    <property type="entry name" value="AA_adenyl_dom"/>
</dbReference>
<dbReference type="PANTHER" id="PTHR45398:SF1">
    <property type="entry name" value="ENZYME, PUTATIVE (JCVI)-RELATED"/>
    <property type="match status" value="1"/>
</dbReference>
<dbReference type="InterPro" id="IPR020845">
    <property type="entry name" value="AMP-binding_CS"/>
</dbReference>
<dbReference type="PROSITE" id="PS50075">
    <property type="entry name" value="CARRIER"/>
    <property type="match status" value="1"/>
</dbReference>
<dbReference type="Gene3D" id="1.10.1200.10">
    <property type="entry name" value="ACP-like"/>
    <property type="match status" value="1"/>
</dbReference>
<comment type="cofactor">
    <cofactor evidence="1">
        <name>pantetheine 4'-phosphate</name>
        <dbReference type="ChEBI" id="CHEBI:47942"/>
    </cofactor>
</comment>
<keyword evidence="4" id="KW-0597">Phosphoprotein</keyword>
<dbReference type="InterPro" id="IPR001242">
    <property type="entry name" value="Condensation_dom"/>
</dbReference>
<name>A0A366EIF3_9BACI</name>
<keyword evidence="3" id="KW-0596">Phosphopantetheine</keyword>
<dbReference type="InterPro" id="IPR045851">
    <property type="entry name" value="AMP-bd_C_sf"/>
</dbReference>
<comment type="similarity">
    <text evidence="2">Belongs to the ATP-dependent AMP-binding enzyme family.</text>
</comment>
<evidence type="ECO:0000259" key="5">
    <source>
        <dbReference type="PROSITE" id="PS50075"/>
    </source>
</evidence>
<dbReference type="PRINTS" id="PR00154">
    <property type="entry name" value="AMPBINDING"/>
</dbReference>
<dbReference type="PANTHER" id="PTHR45398">
    <property type="match status" value="1"/>
</dbReference>
<dbReference type="PROSITE" id="PS00455">
    <property type="entry name" value="AMP_BINDING"/>
    <property type="match status" value="1"/>
</dbReference>
<dbReference type="Gene3D" id="3.30.300.30">
    <property type="match status" value="1"/>
</dbReference>
<dbReference type="SUPFAM" id="SSF56801">
    <property type="entry name" value="Acetyl-CoA synthetase-like"/>
    <property type="match status" value="1"/>
</dbReference>
<dbReference type="SUPFAM" id="SSF52777">
    <property type="entry name" value="CoA-dependent acyltransferases"/>
    <property type="match status" value="4"/>
</dbReference>
<dbReference type="InterPro" id="IPR009081">
    <property type="entry name" value="PP-bd_ACP"/>
</dbReference>
<dbReference type="InterPro" id="IPR042099">
    <property type="entry name" value="ANL_N_sf"/>
</dbReference>
<protein>
    <submittedName>
        <fullName evidence="6">Non-ribosomal peptide synthase protein (TIGR01720 family)/amino acid adenylation domain-containing protein</fullName>
    </submittedName>
</protein>
<dbReference type="GO" id="GO:0003824">
    <property type="term" value="F:catalytic activity"/>
    <property type="evidence" value="ECO:0007669"/>
    <property type="project" value="InterPro"/>
</dbReference>
<dbReference type="SUPFAM" id="SSF47336">
    <property type="entry name" value="ACP-like"/>
    <property type="match status" value="1"/>
</dbReference>
<feature type="domain" description="Carrier" evidence="5">
    <location>
        <begin position="942"/>
        <end position="1016"/>
    </location>
</feature>
<dbReference type="Gene3D" id="3.40.50.12780">
    <property type="entry name" value="N-terminal domain of ligase-like"/>
    <property type="match status" value="1"/>
</dbReference>
<dbReference type="Gene3D" id="3.30.559.30">
    <property type="entry name" value="Nonribosomal peptide synthetase, condensation domain"/>
    <property type="match status" value="2"/>
</dbReference>
<dbReference type="InterPro" id="IPR036736">
    <property type="entry name" value="ACP-like_sf"/>
</dbReference>
<evidence type="ECO:0000256" key="3">
    <source>
        <dbReference type="ARBA" id="ARBA00022450"/>
    </source>
</evidence>
<dbReference type="InterPro" id="IPR023213">
    <property type="entry name" value="CAT-like_dom_sf"/>
</dbReference>
<dbReference type="Proteomes" id="UP000252118">
    <property type="component" value="Unassembled WGS sequence"/>
</dbReference>
<dbReference type="Gene3D" id="3.30.559.10">
    <property type="entry name" value="Chloramphenicol acetyltransferase-like domain"/>
    <property type="match status" value="2"/>
</dbReference>
<dbReference type="Pfam" id="PF00668">
    <property type="entry name" value="Condensation"/>
    <property type="match status" value="2"/>
</dbReference>
<evidence type="ECO:0000313" key="6">
    <source>
        <dbReference type="EMBL" id="RBP02128.1"/>
    </source>
</evidence>
<dbReference type="InterPro" id="IPR020459">
    <property type="entry name" value="AMP-binding"/>
</dbReference>
<dbReference type="Pfam" id="PF00550">
    <property type="entry name" value="PP-binding"/>
    <property type="match status" value="1"/>
</dbReference>
<dbReference type="NCBIfam" id="TIGR01733">
    <property type="entry name" value="AA-adenyl-dom"/>
    <property type="match status" value="1"/>
</dbReference>
<sequence>MDLEFHKLSHAQKRIVNIEKVYSDSSINNICGYALIEGEVNFSTLINSINIFIKENEALRILLFRREGEIFQTIMEYEPKNFEVFNFANEREMLSYFDNLAKIPFKSIFETELYSFGLFKLNNERSGYFVKLHHVISDGWSVNLLSNGIVDIYERLLQKNSSSTSNIKIKNRYLNYLKKETNYLNSKRFLKDKDFWSNSLNDFNPSIDNSQTLYETDAKRIEFILDSQMSSSIRTFIQSNGLNNSTFFISIIKLYYSLAFNNNKKIIGVPVFNRVDHELKETFGMLTSTVPILSKINENNSVINEMYEIQKALFKSYKHQKYPYNLIIKEFSSNNLNNLIDISVNVYNMDLKEEIDGKKIVNKPIFSGQQFYSKQVIVNKINENFVITVDYKSTDYNDFQIKTFVNLIKDLISKITFQPKKELTVKDLELKPLYKLESKQEDFDSNYSLLEIIEKNALLTPESIAIISENGNVSYDELASKVNAFANILLSRGIKQNSRVGLLMHNSTETIVSILAIMKIGAIFIPIDGNSPKERIRFIVKDAKVSLVIINDSKNGWLEMFTPIIHVNLMEINNSIYHKTESVSSKPDDIAYILYTSGSTGNPKGVLVHNKGLLNYIIWASKNYLNSPLDVFAFYSSISFDLTLTSIFAPLVSGSKVAIYSEETNKFILKKIIEDKTANIIKLTPSHLSLLLDMETSNSSLKTFIVGGEQLLTSLASDIYERFDHPNIYNEYGPTETVVGCMTFKFNPKTYVNNYAVPIGEPISNTTIHLLNENLEPTLPGEIGEIFVSGTGVSKGYLNLPEVTQKSFIKRNDKTLYKTGDLARFINGENLEYVGRKDNQVKINGHRIELDEISNNLLKHSNISEVALMQHPSQSIICAFIIGKNTLTNTEVSRYLSEKVPSYMIPRSIMLVDEIPLTHNGKVDKNKLLSLLEIDQFQINYQSENEISKILLSTVKEVLKLNEVTINDNFFLLGGDSIKAMQLTSKLRISGYLLDVRDVILTPLLYDLVHLIKINKKIPSNSSLQNGFIENSPMMDWFLSKEFKEKHYWNQSILIETMKSIELSEYKNAYNKLIKAHDSLRLNLDSQKMKMYFNNAFINGDPSEDGLIYFDYSGKSTEDNIEDIYSICNEIKSKMDVEKDLCFKILIFDFGEQKEKWILFTAHHLLVDGVSWRIILEDFERTLSDPDYNLISFKSDSIKEWNNKVNTVLQNKKSKKAETIDNTILKVEKESYVSTEMNNEKTSSKLDLRQTNSFLATTHLTANEVLLAAFVISLRDSTGKNDISFELETHGRDINGFDYDVSRTVGWFTNMFLAQFYLPKNTCYEKIIYSIKEQIRENYKNAFDNTLEYCMTNNITLANSPIRFNFLGDLDNTFDSKDFKISYRSLGRDKGLSNSLTTSIEFNLFVVNGLLNIEASYDSSKYDITSVLKFIEKFKEQINEIAEYSKMNQTLFTPSDFETVDISEEDLFELIDMN</sequence>
<evidence type="ECO:0000256" key="4">
    <source>
        <dbReference type="ARBA" id="ARBA00022553"/>
    </source>
</evidence>
<gene>
    <name evidence="6" type="ORF">DET59_1173</name>
</gene>
<dbReference type="RefSeq" id="WP_113970733.1">
    <property type="nucleotide sequence ID" value="NZ_QNRJ01000017.1"/>
</dbReference>
<dbReference type="InterPro" id="IPR006162">
    <property type="entry name" value="Ppantetheine_attach_site"/>
</dbReference>
<dbReference type="GO" id="GO:0008610">
    <property type="term" value="P:lipid biosynthetic process"/>
    <property type="evidence" value="ECO:0007669"/>
    <property type="project" value="UniProtKB-ARBA"/>
</dbReference>
<comment type="caution">
    <text evidence="6">The sequence shown here is derived from an EMBL/GenBank/DDBJ whole genome shotgun (WGS) entry which is preliminary data.</text>
</comment>
<dbReference type="FunFam" id="3.40.50.980:FF:000001">
    <property type="entry name" value="Non-ribosomal peptide synthetase"/>
    <property type="match status" value="1"/>
</dbReference>